<evidence type="ECO:0000256" key="6">
    <source>
        <dbReference type="ARBA" id="ARBA00023136"/>
    </source>
</evidence>
<keyword evidence="5 7" id="KW-1133">Transmembrane helix</keyword>
<feature type="transmembrane region" description="Helical" evidence="7">
    <location>
        <begin position="127"/>
        <end position="145"/>
    </location>
</feature>
<reference evidence="9 10" key="1">
    <citation type="submission" date="2019-12" db="EMBL/GenBank/DDBJ databases">
        <title>Comparative genomics gives insights into the taxonomy of the Azoarcus-Aromatoleum group and reveals separate origins of nif in the plant-associated Azoarcus and non-plant-associated Aromatoleum sub-groups.</title>
        <authorList>
            <person name="Lafos M."/>
            <person name="Maluk M."/>
            <person name="Batista M."/>
            <person name="Junghare M."/>
            <person name="Carmona M."/>
            <person name="Faoro H."/>
            <person name="Cruz L.M."/>
            <person name="Battistoni F."/>
            <person name="De Souza E."/>
            <person name="Pedrosa F."/>
            <person name="Chen W.-M."/>
            <person name="Poole P.S."/>
            <person name="Dixon R.A."/>
            <person name="James E.K."/>
        </authorList>
    </citation>
    <scope>NUCLEOTIDE SEQUENCE [LARGE SCALE GENOMIC DNA]</scope>
    <source>
        <strain evidence="9 10">PbN1</strain>
    </source>
</reference>
<feature type="transmembrane region" description="Helical" evidence="7">
    <location>
        <begin position="93"/>
        <end position="115"/>
    </location>
</feature>
<keyword evidence="4 7" id="KW-0812">Transmembrane</keyword>
<evidence type="ECO:0000256" key="1">
    <source>
        <dbReference type="ARBA" id="ARBA00004651"/>
    </source>
</evidence>
<keyword evidence="9" id="KW-0012">Acyltransferase</keyword>
<dbReference type="InterPro" id="IPR002656">
    <property type="entry name" value="Acyl_transf_3_dom"/>
</dbReference>
<keyword evidence="6 7" id="KW-0472">Membrane</keyword>
<comment type="similarity">
    <text evidence="2">Belongs to the acyltransferase 3 family.</text>
</comment>
<feature type="transmembrane region" description="Helical" evidence="7">
    <location>
        <begin position="231"/>
        <end position="253"/>
    </location>
</feature>
<keyword evidence="10" id="KW-1185">Reference proteome</keyword>
<feature type="transmembrane region" description="Helical" evidence="7">
    <location>
        <begin position="318"/>
        <end position="339"/>
    </location>
</feature>
<evidence type="ECO:0000259" key="8">
    <source>
        <dbReference type="Pfam" id="PF01757"/>
    </source>
</evidence>
<feature type="transmembrane region" description="Helical" evidence="7">
    <location>
        <begin position="384"/>
        <end position="407"/>
    </location>
</feature>
<dbReference type="GO" id="GO:0016746">
    <property type="term" value="F:acyltransferase activity"/>
    <property type="evidence" value="ECO:0007669"/>
    <property type="project" value="UniProtKB-KW"/>
</dbReference>
<dbReference type="PANTHER" id="PTHR40074:SF2">
    <property type="entry name" value="O-ACETYLTRANSFERASE WECH"/>
    <property type="match status" value="1"/>
</dbReference>
<feature type="domain" description="Acyltransferase 3" evidence="8">
    <location>
        <begin position="89"/>
        <end position="405"/>
    </location>
</feature>
<keyword evidence="3" id="KW-1003">Cell membrane</keyword>
<keyword evidence="9" id="KW-0808">Transferase</keyword>
<feature type="transmembrane region" description="Helical" evidence="7">
    <location>
        <begin position="200"/>
        <end position="219"/>
    </location>
</feature>
<feature type="transmembrane region" description="Helical" evidence="7">
    <location>
        <begin position="351"/>
        <end position="372"/>
    </location>
</feature>
<evidence type="ECO:0000256" key="3">
    <source>
        <dbReference type="ARBA" id="ARBA00022475"/>
    </source>
</evidence>
<accession>A0ABX1P0C8</accession>
<proteinExistence type="inferred from homology"/>
<dbReference type="EMBL" id="WTVP01000110">
    <property type="protein sequence ID" value="NMG17749.1"/>
    <property type="molecule type" value="Genomic_DNA"/>
</dbReference>
<evidence type="ECO:0000256" key="2">
    <source>
        <dbReference type="ARBA" id="ARBA00007400"/>
    </source>
</evidence>
<dbReference type="Proteomes" id="UP000633943">
    <property type="component" value="Unassembled WGS sequence"/>
</dbReference>
<name>A0ABX1P0C8_9RHOO</name>
<dbReference type="Pfam" id="PF01757">
    <property type="entry name" value="Acyl_transf_3"/>
    <property type="match status" value="1"/>
</dbReference>
<sequence>MDGRIRESGKVSARAGACTRFSQLVYDRRPAFSVPFRPQHDDIPPAAVPVHRHPACCRGRELAFHQETLREASAGSGRQGAAMKAESHYGLDVIRAVASFLVVVLHVAAGGFYRFDDNWFAINLYDSLVRAAVPLFLMVTGVLLLNREQPLASFLFRRARRVLPALLFWSAVYAFMQGYSVTDAVGFVRRLTIGPVQYHLWYLYALFGIYAFVPVMRAVHLHASVAENRFFLLMWAFVSCIWPVAAAHFNFSYDLIDVYWLHSFLGMAVYLLVGAHLGHLLRRSNRLPGFALFALSAAAVAAATHYRALQAGAPDEIFYSYLSPFVLLGSIGAFLFLGAAQRADSWISPAVRMLSAHSLGIYCVHVLFIDFTRETLGLSLSSGSAWWTVPVISVLVFALAAAMAWVIGRLPLLRRVV</sequence>
<dbReference type="RefSeq" id="WP_210147495.1">
    <property type="nucleotide sequence ID" value="NZ_CP059467.1"/>
</dbReference>
<evidence type="ECO:0000256" key="7">
    <source>
        <dbReference type="SAM" id="Phobius"/>
    </source>
</evidence>
<organism evidence="9 10">
    <name type="scientific">Aromatoleum bremense</name>
    <dbReference type="NCBI Taxonomy" id="76115"/>
    <lineage>
        <taxon>Bacteria</taxon>
        <taxon>Pseudomonadati</taxon>
        <taxon>Pseudomonadota</taxon>
        <taxon>Betaproteobacteria</taxon>
        <taxon>Rhodocyclales</taxon>
        <taxon>Rhodocyclaceae</taxon>
        <taxon>Aromatoleum</taxon>
    </lineage>
</organism>
<evidence type="ECO:0000313" key="9">
    <source>
        <dbReference type="EMBL" id="NMG17749.1"/>
    </source>
</evidence>
<feature type="transmembrane region" description="Helical" evidence="7">
    <location>
        <begin position="166"/>
        <end position="188"/>
    </location>
</feature>
<evidence type="ECO:0000313" key="10">
    <source>
        <dbReference type="Proteomes" id="UP000633943"/>
    </source>
</evidence>
<protein>
    <submittedName>
        <fullName evidence="9">Acyltransferase family protein</fullName>
    </submittedName>
</protein>
<evidence type="ECO:0000256" key="4">
    <source>
        <dbReference type="ARBA" id="ARBA00022692"/>
    </source>
</evidence>
<feature type="transmembrane region" description="Helical" evidence="7">
    <location>
        <begin position="259"/>
        <end position="277"/>
    </location>
</feature>
<evidence type="ECO:0000256" key="5">
    <source>
        <dbReference type="ARBA" id="ARBA00022989"/>
    </source>
</evidence>
<comment type="subcellular location">
    <subcellularLocation>
        <location evidence="1">Cell membrane</location>
        <topology evidence="1">Multi-pass membrane protein</topology>
    </subcellularLocation>
</comment>
<feature type="transmembrane region" description="Helical" evidence="7">
    <location>
        <begin position="289"/>
        <end position="306"/>
    </location>
</feature>
<comment type="caution">
    <text evidence="9">The sequence shown here is derived from an EMBL/GenBank/DDBJ whole genome shotgun (WGS) entry which is preliminary data.</text>
</comment>
<dbReference type="PANTHER" id="PTHR40074">
    <property type="entry name" value="O-ACETYLTRANSFERASE WECH"/>
    <property type="match status" value="1"/>
</dbReference>
<gene>
    <name evidence="9" type="ORF">GPA24_19890</name>
</gene>